<protein>
    <submittedName>
        <fullName evidence="1">Uncharacterized protein</fullName>
    </submittedName>
</protein>
<sequence length="63" mass="7071">MSAAILDDSYQDNAVGYCNHEVDDEDHEADSTETTKANEDWQFKYVPNDKTFATSLVAIVNVK</sequence>
<dbReference type="EMBL" id="PQXH01000327">
    <property type="protein sequence ID" value="TGO07098.1"/>
    <property type="molecule type" value="Genomic_DNA"/>
</dbReference>
<organism evidence="1 2">
    <name type="scientific">Botrytis tulipae</name>
    <dbReference type="NCBI Taxonomy" id="87230"/>
    <lineage>
        <taxon>Eukaryota</taxon>
        <taxon>Fungi</taxon>
        <taxon>Dikarya</taxon>
        <taxon>Ascomycota</taxon>
        <taxon>Pezizomycotina</taxon>
        <taxon>Leotiomycetes</taxon>
        <taxon>Helotiales</taxon>
        <taxon>Sclerotiniaceae</taxon>
        <taxon>Botrytis</taxon>
    </lineage>
</organism>
<reference evidence="1 2" key="1">
    <citation type="submission" date="2017-12" db="EMBL/GenBank/DDBJ databases">
        <title>Comparative genomics of Botrytis spp.</title>
        <authorList>
            <person name="Valero-Jimenez C.A."/>
            <person name="Tapia P."/>
            <person name="Veloso J."/>
            <person name="Silva-Moreno E."/>
            <person name="Staats M."/>
            <person name="Valdes J.H."/>
            <person name="Van Kan J.A.L."/>
        </authorList>
    </citation>
    <scope>NUCLEOTIDE SEQUENCE [LARGE SCALE GENOMIC DNA]</scope>
    <source>
        <strain evidence="1 2">Bt9001</strain>
    </source>
</reference>
<keyword evidence="2" id="KW-1185">Reference proteome</keyword>
<evidence type="ECO:0000313" key="2">
    <source>
        <dbReference type="Proteomes" id="UP000297777"/>
    </source>
</evidence>
<dbReference type="AlphaFoldDB" id="A0A4Z1E925"/>
<accession>A0A4Z1E925</accession>
<comment type="caution">
    <text evidence="1">The sequence shown here is derived from an EMBL/GenBank/DDBJ whole genome shotgun (WGS) entry which is preliminary data.</text>
</comment>
<dbReference type="Proteomes" id="UP000297777">
    <property type="component" value="Unassembled WGS sequence"/>
</dbReference>
<evidence type="ECO:0000313" key="1">
    <source>
        <dbReference type="EMBL" id="TGO07098.1"/>
    </source>
</evidence>
<name>A0A4Z1E925_9HELO</name>
<proteinExistence type="predicted"/>
<gene>
    <name evidence="1" type="ORF">BTUL_0329g00010</name>
</gene>